<dbReference type="InterPro" id="IPR006664">
    <property type="entry name" value="OMP_bac"/>
</dbReference>
<evidence type="ECO:0000313" key="9">
    <source>
        <dbReference type="Proteomes" id="UP001265259"/>
    </source>
</evidence>
<name>A0ABU3DEP9_9RHOB</name>
<accession>A0ABU3DEP9</accession>
<dbReference type="PRINTS" id="PR01021">
    <property type="entry name" value="OMPADOMAIN"/>
</dbReference>
<dbReference type="Gene3D" id="3.30.1330.60">
    <property type="entry name" value="OmpA-like domain"/>
    <property type="match status" value="1"/>
</dbReference>
<proteinExistence type="predicted"/>
<feature type="region of interest" description="Disordered" evidence="5">
    <location>
        <begin position="163"/>
        <end position="188"/>
    </location>
</feature>
<dbReference type="Pfam" id="PF00691">
    <property type="entry name" value="OmpA"/>
    <property type="match status" value="1"/>
</dbReference>
<dbReference type="CDD" id="cd07185">
    <property type="entry name" value="OmpA_C-like"/>
    <property type="match status" value="1"/>
</dbReference>
<feature type="chain" id="PRO_5045803981" evidence="6">
    <location>
        <begin position="22"/>
        <end position="329"/>
    </location>
</feature>
<dbReference type="PROSITE" id="PS51123">
    <property type="entry name" value="OMPA_2"/>
    <property type="match status" value="1"/>
</dbReference>
<sequence length="329" mass="34244">MTQLRLILVLFVSLFATASVAQDPLELPPVSRMVAETGEPLGSYEVPVSPWRSDGMDTLRAEGEVSRKVWQVDAPGRTTMALMAPLVSQLQEGGWDVLFRCEARACGGFDFRYATEVAPEPDMHVDLGDYRFLAARRGEAQYMTLLVSRSAGRGFIQVTTVAPEGESTPRTVASTKSPLPSGPASEAVSGAEGMVLAAPPAGTEEDVAASLAGAGRAVLAGLTFATGSADLGAGGEEALGALASWMSVNPGREIVLVGHTDAEGGLAGNVSLSSRRAEAVRQRLIDGFGIAANRLRAEGVGYLSPLTSNDSEAGRQLNRRVEAVASAGG</sequence>
<evidence type="ECO:0000256" key="3">
    <source>
        <dbReference type="ARBA" id="ARBA00023237"/>
    </source>
</evidence>
<dbReference type="PANTHER" id="PTHR30329">
    <property type="entry name" value="STATOR ELEMENT OF FLAGELLAR MOTOR COMPLEX"/>
    <property type="match status" value="1"/>
</dbReference>
<dbReference type="InterPro" id="IPR036737">
    <property type="entry name" value="OmpA-like_sf"/>
</dbReference>
<feature type="compositionally biased region" description="Polar residues" evidence="5">
    <location>
        <begin position="168"/>
        <end position="178"/>
    </location>
</feature>
<keyword evidence="2 4" id="KW-0472">Membrane</keyword>
<evidence type="ECO:0000256" key="2">
    <source>
        <dbReference type="ARBA" id="ARBA00023136"/>
    </source>
</evidence>
<dbReference type="PANTHER" id="PTHR30329:SF21">
    <property type="entry name" value="LIPOPROTEIN YIAD-RELATED"/>
    <property type="match status" value="1"/>
</dbReference>
<dbReference type="InterPro" id="IPR050330">
    <property type="entry name" value="Bact_OuterMem_StrucFunc"/>
</dbReference>
<dbReference type="EMBL" id="JAVRHL010000001">
    <property type="protein sequence ID" value="MDT0681597.1"/>
    <property type="molecule type" value="Genomic_DNA"/>
</dbReference>
<evidence type="ECO:0000256" key="6">
    <source>
        <dbReference type="SAM" id="SignalP"/>
    </source>
</evidence>
<reference evidence="8 9" key="1">
    <citation type="submission" date="2023-09" db="EMBL/GenBank/DDBJ databases">
        <authorList>
            <person name="Rey-Velasco X."/>
        </authorList>
    </citation>
    <scope>NUCLEOTIDE SEQUENCE [LARGE SCALE GENOMIC DNA]</scope>
    <source>
        <strain evidence="8 9">F158</strain>
    </source>
</reference>
<evidence type="ECO:0000256" key="1">
    <source>
        <dbReference type="ARBA" id="ARBA00004442"/>
    </source>
</evidence>
<keyword evidence="9" id="KW-1185">Reference proteome</keyword>
<protein>
    <submittedName>
        <fullName evidence="8">OmpA family protein</fullName>
    </submittedName>
</protein>
<keyword evidence="6" id="KW-0732">Signal</keyword>
<organism evidence="8 9">
    <name type="scientific">Tropicimonas omnivorans</name>
    <dbReference type="NCBI Taxonomy" id="3075590"/>
    <lineage>
        <taxon>Bacteria</taxon>
        <taxon>Pseudomonadati</taxon>
        <taxon>Pseudomonadota</taxon>
        <taxon>Alphaproteobacteria</taxon>
        <taxon>Rhodobacterales</taxon>
        <taxon>Roseobacteraceae</taxon>
        <taxon>Tropicimonas</taxon>
    </lineage>
</organism>
<evidence type="ECO:0000256" key="5">
    <source>
        <dbReference type="SAM" id="MobiDB-lite"/>
    </source>
</evidence>
<dbReference type="InterPro" id="IPR006665">
    <property type="entry name" value="OmpA-like"/>
</dbReference>
<feature type="signal peptide" evidence="6">
    <location>
        <begin position="1"/>
        <end position="21"/>
    </location>
</feature>
<feature type="domain" description="OmpA-like" evidence="7">
    <location>
        <begin position="211"/>
        <end position="329"/>
    </location>
</feature>
<keyword evidence="3" id="KW-0998">Cell outer membrane</keyword>
<dbReference type="Proteomes" id="UP001265259">
    <property type="component" value="Unassembled WGS sequence"/>
</dbReference>
<evidence type="ECO:0000259" key="7">
    <source>
        <dbReference type="PROSITE" id="PS51123"/>
    </source>
</evidence>
<comment type="caution">
    <text evidence="8">The sequence shown here is derived from an EMBL/GenBank/DDBJ whole genome shotgun (WGS) entry which is preliminary data.</text>
</comment>
<gene>
    <name evidence="8" type="ORF">RM543_02780</name>
</gene>
<dbReference type="RefSeq" id="WP_311689370.1">
    <property type="nucleotide sequence ID" value="NZ_JAVRHL010000001.1"/>
</dbReference>
<evidence type="ECO:0000256" key="4">
    <source>
        <dbReference type="PROSITE-ProRule" id="PRU00473"/>
    </source>
</evidence>
<evidence type="ECO:0000313" key="8">
    <source>
        <dbReference type="EMBL" id="MDT0681597.1"/>
    </source>
</evidence>
<dbReference type="SUPFAM" id="SSF103088">
    <property type="entry name" value="OmpA-like"/>
    <property type="match status" value="1"/>
</dbReference>
<comment type="subcellular location">
    <subcellularLocation>
        <location evidence="1">Cell outer membrane</location>
    </subcellularLocation>
</comment>